<comment type="caution">
    <text evidence="1">The sequence shown here is derived from an EMBL/GenBank/DDBJ whole genome shotgun (WGS) entry which is preliminary data.</text>
</comment>
<dbReference type="STRING" id="31234.E3MGI6"/>
<reference evidence="1" key="1">
    <citation type="submission" date="2017-08" db="EMBL/GenBank/DDBJ databases">
        <authorList>
            <person name="de Groot N.N."/>
        </authorList>
    </citation>
    <scope>NUCLEOTIDE SEQUENCE [LARGE SCALE GENOMIC DNA]</scope>
    <source>
        <strain evidence="1">PX439</strain>
    </source>
</reference>
<dbReference type="OrthoDB" id="5790472at2759"/>
<evidence type="ECO:0000313" key="2">
    <source>
        <dbReference type="Proteomes" id="UP000216624"/>
    </source>
</evidence>
<organism evidence="1 2">
    <name type="scientific">Caenorhabditis remanei</name>
    <name type="common">Caenorhabditis vulgaris</name>
    <dbReference type="NCBI Taxonomy" id="31234"/>
    <lineage>
        <taxon>Eukaryota</taxon>
        <taxon>Metazoa</taxon>
        <taxon>Ecdysozoa</taxon>
        <taxon>Nematoda</taxon>
        <taxon>Chromadorea</taxon>
        <taxon>Rhabditida</taxon>
        <taxon>Rhabditina</taxon>
        <taxon>Rhabditomorpha</taxon>
        <taxon>Rhabditoidea</taxon>
        <taxon>Rhabditidae</taxon>
        <taxon>Peloderinae</taxon>
        <taxon>Caenorhabditis</taxon>
    </lineage>
</organism>
<name>A0A260YNG4_CAERE</name>
<sequence length="307" mass="34839">MHHNEYNWYSTNSTKRYQRTLGGQPPRATQFSDEGRFPLGSFSDPENVEMRKKIIESVSENTLIEWVEHQKGLRDKCLLRKRQLGIKQPDEDERYRTYPEKRFMTEDDLENDTQGASDASQPSRNDRNDYDRSKYVLIRKVNPIPTTSAQPSPRSAADSDQIYVDDSQPSTTQARLIVSGKENHRDRQVTSSNGHSKKSRNGSAPAELSTRKPVTAERATTLIVTVPSSSSNAVEECILNKYGHCFVPGICPFAHNGVVKNIAGKKIAAPAWQRKLPDTSICPGYLNFQCWNYQCPDRHIVYPSDVF</sequence>
<gene>
    <name evidence="1" type="ORF">FL82_12796</name>
</gene>
<dbReference type="HOGENOM" id="CLU_934585_0_0_1"/>
<keyword evidence="2" id="KW-1185">Reference proteome</keyword>
<accession>A0A260YNG4</accession>
<dbReference type="OMA" id="NEYNWYS"/>
<protein>
    <submittedName>
        <fullName evidence="1">Uncharacterized protein</fullName>
    </submittedName>
</protein>
<proteinExistence type="predicted"/>
<evidence type="ECO:0000313" key="1">
    <source>
        <dbReference type="EMBL" id="OZF74951.1"/>
    </source>
</evidence>
<feature type="non-terminal residue" evidence="1">
    <location>
        <position position="1"/>
    </location>
</feature>
<dbReference type="eggNOG" id="ENOG502TFIX">
    <property type="taxonomic scope" value="Eukaryota"/>
</dbReference>
<dbReference type="Proteomes" id="UP000216624">
    <property type="component" value="Unassembled WGS sequence"/>
</dbReference>
<dbReference type="EMBL" id="NMWX01000912">
    <property type="protein sequence ID" value="OZF74951.1"/>
    <property type="molecule type" value="Genomic_DNA"/>
</dbReference>